<dbReference type="PANTHER" id="PTHR10656">
    <property type="entry name" value="CELL FATE DETERMINING PROTEIN MAB21-RELATED"/>
    <property type="match status" value="1"/>
</dbReference>
<feature type="non-terminal residue" evidence="4">
    <location>
        <position position="1"/>
    </location>
</feature>
<dbReference type="InterPro" id="IPR046903">
    <property type="entry name" value="Mab-21-like_nuc_Trfase"/>
</dbReference>
<dbReference type="InterPro" id="IPR046906">
    <property type="entry name" value="Mab-21_HhH/H2TH-like"/>
</dbReference>
<keyword evidence="5" id="KW-1185">Reference proteome</keyword>
<organism evidence="4 5">
    <name type="scientific">Mytilus galloprovincialis</name>
    <name type="common">Mediterranean mussel</name>
    <dbReference type="NCBI Taxonomy" id="29158"/>
    <lineage>
        <taxon>Eukaryota</taxon>
        <taxon>Metazoa</taxon>
        <taxon>Spiralia</taxon>
        <taxon>Lophotrochozoa</taxon>
        <taxon>Mollusca</taxon>
        <taxon>Bivalvia</taxon>
        <taxon>Autobranchia</taxon>
        <taxon>Pteriomorphia</taxon>
        <taxon>Mytilida</taxon>
        <taxon>Mytiloidea</taxon>
        <taxon>Mytilidae</taxon>
        <taxon>Mytilinae</taxon>
        <taxon>Mytilus</taxon>
    </lineage>
</organism>
<gene>
    <name evidence="4" type="ORF">MGAL_10B037858</name>
</gene>
<proteinExistence type="inferred from homology"/>
<evidence type="ECO:0000313" key="5">
    <source>
        <dbReference type="Proteomes" id="UP000596742"/>
    </source>
</evidence>
<dbReference type="OrthoDB" id="6130400at2759"/>
<dbReference type="Pfam" id="PF03281">
    <property type="entry name" value="Mab-21"/>
    <property type="match status" value="1"/>
</dbReference>
<dbReference type="AlphaFoldDB" id="A0A8B6BX51"/>
<feature type="domain" description="Mab-21-like nucleotidyltransferase" evidence="2">
    <location>
        <begin position="156"/>
        <end position="224"/>
    </location>
</feature>
<reference evidence="4" key="1">
    <citation type="submission" date="2018-11" db="EMBL/GenBank/DDBJ databases">
        <authorList>
            <person name="Alioto T."/>
            <person name="Alioto T."/>
        </authorList>
    </citation>
    <scope>NUCLEOTIDE SEQUENCE</scope>
</reference>
<dbReference type="PANTHER" id="PTHR10656:SF69">
    <property type="entry name" value="MAB-21-LIKE HHH_H2TH-LIKE DOMAIN-CONTAINING PROTEIN"/>
    <property type="match status" value="1"/>
</dbReference>
<name>A0A8B6BX51_MYTGA</name>
<evidence type="ECO:0008006" key="6">
    <source>
        <dbReference type="Google" id="ProtNLM"/>
    </source>
</evidence>
<dbReference type="InterPro" id="IPR024810">
    <property type="entry name" value="MAB21L/cGLR"/>
</dbReference>
<protein>
    <recommendedName>
        <fullName evidence="6">Mab-21-like HhH/H2TH-like domain-containing protein</fullName>
    </recommendedName>
</protein>
<evidence type="ECO:0000256" key="1">
    <source>
        <dbReference type="ARBA" id="ARBA00008307"/>
    </source>
</evidence>
<accession>A0A8B6BX51</accession>
<dbReference type="Pfam" id="PF20266">
    <property type="entry name" value="Mab-21_C"/>
    <property type="match status" value="1"/>
</dbReference>
<feature type="domain" description="Mab-21-like HhH/H2TH-like" evidence="3">
    <location>
        <begin position="234"/>
        <end position="322"/>
    </location>
</feature>
<comment type="caution">
    <text evidence="4">The sequence shown here is derived from an EMBL/GenBank/DDBJ whole genome shotgun (WGS) entry which is preliminary data.</text>
</comment>
<dbReference type="SMART" id="SM01265">
    <property type="entry name" value="Mab-21"/>
    <property type="match status" value="1"/>
</dbReference>
<dbReference type="Gene3D" id="1.10.1410.40">
    <property type="match status" value="1"/>
</dbReference>
<evidence type="ECO:0000259" key="2">
    <source>
        <dbReference type="Pfam" id="PF03281"/>
    </source>
</evidence>
<sequence length="492" mass="57209">TDEQNTSVALYNYMCQNIVGSEEHVKTIRIMNNVRDNLQSDNRCTLITSGSVGEGLKLRGSDLDLMKVIKYTKVCEDTNVYFEKTTTYFIVETEDTQPGYTLLRLVYTNNQQNLNDCEKVENDYYYSSFSVKQQCASLNFPTVHGPCLTNKSESCDIAFSLHSKYWIKTANKWITRSNNSWPGSDVKQSIVAHGVLFVPIGVKGSTKEELEWRISFSVGEKLLIYTFTHTQLICYALMKILLKDVIALDLDCKELLCSYFIKTVMFWISEEEALCIWKPKNLMSCFMRCFRRLLYCVEYNVCPHYFIPENNLFENKIKGNAQAILLNKLNFLNSYGWKCLLLSDQISNFDAFAYDVTEDPSDTHVRSVKAVFQSIIFLGDHIPWTSTMILEKVIHKIFSMKSSKIKHMYIYYMSKLNKYGQFVSFDDKTCNKSRYTQYNTYLRTLLLSTNHDAVSGWVVLASFFYKTKQYCKALHILHYSLLNVRRRNSPFQ</sequence>
<dbReference type="Proteomes" id="UP000596742">
    <property type="component" value="Unassembled WGS sequence"/>
</dbReference>
<comment type="similarity">
    <text evidence="1">Belongs to the mab-21 family.</text>
</comment>
<evidence type="ECO:0000313" key="4">
    <source>
        <dbReference type="EMBL" id="VDH97228.1"/>
    </source>
</evidence>
<evidence type="ECO:0000259" key="3">
    <source>
        <dbReference type="Pfam" id="PF20266"/>
    </source>
</evidence>
<dbReference type="EMBL" id="UYJE01000871">
    <property type="protein sequence ID" value="VDH97228.1"/>
    <property type="molecule type" value="Genomic_DNA"/>
</dbReference>